<dbReference type="VEuPathDB" id="FungiDB:BO97DRAFT_401223"/>
<proteinExistence type="inferred from homology"/>
<dbReference type="STRING" id="1450537.A0A395HGK0"/>
<keyword evidence="5" id="KW-0067">ATP-binding</keyword>
<evidence type="ECO:0000313" key="10">
    <source>
        <dbReference type="EMBL" id="RAL06880.1"/>
    </source>
</evidence>
<dbReference type="GO" id="GO:0033314">
    <property type="term" value="P:mitotic DNA replication checkpoint signaling"/>
    <property type="evidence" value="ECO:0007669"/>
    <property type="project" value="TreeGrafter"/>
</dbReference>
<keyword evidence="11" id="KW-1185">Reference proteome</keyword>
<dbReference type="OrthoDB" id="10265971at2759"/>
<feature type="region of interest" description="Disordered" evidence="8">
    <location>
        <begin position="1"/>
        <end position="51"/>
    </location>
</feature>
<dbReference type="EMBL" id="KZ824349">
    <property type="protein sequence ID" value="RAL06880.1"/>
    <property type="molecule type" value="Genomic_DNA"/>
</dbReference>
<evidence type="ECO:0000256" key="5">
    <source>
        <dbReference type="ARBA" id="ARBA00022840"/>
    </source>
</evidence>
<protein>
    <submittedName>
        <fullName evidence="10">Cell cycle checkpoint protein rad17</fullName>
    </submittedName>
</protein>
<evidence type="ECO:0000256" key="1">
    <source>
        <dbReference type="ARBA" id="ARBA00004123"/>
    </source>
</evidence>
<dbReference type="Pfam" id="PF25812">
    <property type="entry name" value="RAD24_helical"/>
    <property type="match status" value="1"/>
</dbReference>
<dbReference type="GO" id="GO:0005524">
    <property type="term" value="F:ATP binding"/>
    <property type="evidence" value="ECO:0007669"/>
    <property type="project" value="UniProtKB-KW"/>
</dbReference>
<dbReference type="Proteomes" id="UP000248961">
    <property type="component" value="Unassembled WGS sequence"/>
</dbReference>
<dbReference type="InterPro" id="IPR057927">
    <property type="entry name" value="RAD24-like_helical"/>
</dbReference>
<feature type="domain" description="Checkpoint protein RAD24-like helical bundle" evidence="9">
    <location>
        <begin position="435"/>
        <end position="536"/>
    </location>
</feature>
<dbReference type="PANTHER" id="PTHR12172">
    <property type="entry name" value="CELL CYCLE CHECKPOINT PROTEIN RAD17"/>
    <property type="match status" value="1"/>
</dbReference>
<sequence length="751" mass="81759">MKRKAPSDISLTQRTLLDQRSNSASDQPPSVKDDHAKTSIATETPGTSDDVIEDDYDSFDEIFTQHFSGDGTSLHDDSRDTSNCPGDPRLPQMALPYSQKNASTTRRFVIPPLCDPKPRQSPQINTNGEDLPWAQRFGPTNLSELAVHKRKVSDVRDWLNNALDGTGKRLLVLRGPAGSGKTATVSVLSETLGFDILEWRNPTASNAVTNVHSSIASQFGDFLERGNELPGLELDGRSGSSQSQSAGNESYSQQRRIIVVEEFPSLTAQSSSLLVFRLAVQRYLAITALARNMSAQSCSPVVMIISETLLDSGSSFPDNITAHRLLGSAICNHPGTSIIDFNSIAPTFMFKALNLIIEKEGRVSQSKRVLSPAVMRSLSRSGDIRSATSTLEFICLQAGDPAERTKSSRFKHSSRGTSILTPLEEKTLGLITQREASLGLFHAVGKVVYNKRDDPGSEEDAQPVKPPSYLRQHDRPRISQVQVNELRNEIGTDAQTFISALHENYVLSCNGASFTECLDGCTSALSDSDLLYPIFKGSSKFFVHATSTSAAVEALRQQDISYQIAARGLLFALPDPVTRTSSFNDGAGSARHAQQLLYPALLRSFHDKEEIEGLVTLWTSRLLNSIGRPAPRSILKPDNIETNDSQAVAATMMSRSDLLLHQLPYMACLVEGAKECQELEKITRFSKCKLQAPGKPKFSVEIGTPGATIELPGDTSKSGVRGYGTTLDACLASMDDEEGLTLSDDEIIDDG</sequence>
<dbReference type="Gene3D" id="3.40.50.300">
    <property type="entry name" value="P-loop containing nucleotide triphosphate hydrolases"/>
    <property type="match status" value="1"/>
</dbReference>
<keyword evidence="7" id="KW-0131">Cell cycle</keyword>
<name>A0A395HGK0_ASPHC</name>
<dbReference type="GO" id="GO:0006281">
    <property type="term" value="P:DNA repair"/>
    <property type="evidence" value="ECO:0007669"/>
    <property type="project" value="InterPro"/>
</dbReference>
<keyword evidence="3" id="KW-0547">Nucleotide-binding</keyword>
<evidence type="ECO:0000256" key="7">
    <source>
        <dbReference type="ARBA" id="ARBA00023306"/>
    </source>
</evidence>
<gene>
    <name evidence="10" type="ORF">BO97DRAFT_401223</name>
</gene>
<evidence type="ECO:0000256" key="4">
    <source>
        <dbReference type="ARBA" id="ARBA00022763"/>
    </source>
</evidence>
<dbReference type="GO" id="GO:0005634">
    <property type="term" value="C:nucleus"/>
    <property type="evidence" value="ECO:0007669"/>
    <property type="project" value="UniProtKB-SubCell"/>
</dbReference>
<dbReference type="GO" id="GO:0000077">
    <property type="term" value="P:DNA damage checkpoint signaling"/>
    <property type="evidence" value="ECO:0007669"/>
    <property type="project" value="TreeGrafter"/>
</dbReference>
<dbReference type="GO" id="GO:0003689">
    <property type="term" value="F:DNA clamp loader activity"/>
    <property type="evidence" value="ECO:0007669"/>
    <property type="project" value="TreeGrafter"/>
</dbReference>
<keyword evidence="4" id="KW-0227">DNA damage</keyword>
<dbReference type="SUPFAM" id="SSF52540">
    <property type="entry name" value="P-loop containing nucleoside triphosphate hydrolases"/>
    <property type="match status" value="1"/>
</dbReference>
<accession>A0A395HGK0</accession>
<evidence type="ECO:0000256" key="8">
    <source>
        <dbReference type="SAM" id="MobiDB-lite"/>
    </source>
</evidence>
<dbReference type="RefSeq" id="XP_025546034.1">
    <property type="nucleotide sequence ID" value="XM_025694330.1"/>
</dbReference>
<reference evidence="10 11" key="1">
    <citation type="submission" date="2018-02" db="EMBL/GenBank/DDBJ databases">
        <title>The genomes of Aspergillus section Nigri reveals drivers in fungal speciation.</title>
        <authorList>
            <consortium name="DOE Joint Genome Institute"/>
            <person name="Vesth T.C."/>
            <person name="Nybo J."/>
            <person name="Theobald S."/>
            <person name="Brandl J."/>
            <person name="Frisvad J.C."/>
            <person name="Nielsen K.F."/>
            <person name="Lyhne E.K."/>
            <person name="Kogle M.E."/>
            <person name="Kuo A."/>
            <person name="Riley R."/>
            <person name="Clum A."/>
            <person name="Nolan M."/>
            <person name="Lipzen A."/>
            <person name="Salamov A."/>
            <person name="Henrissat B."/>
            <person name="Wiebenga A."/>
            <person name="De vries R.P."/>
            <person name="Grigoriev I.V."/>
            <person name="Mortensen U.H."/>
            <person name="Andersen M.R."/>
            <person name="Baker S.E."/>
        </authorList>
    </citation>
    <scope>NUCLEOTIDE SEQUENCE [LARGE SCALE GENOMIC DNA]</scope>
    <source>
        <strain evidence="10 11">CBS 101889</strain>
    </source>
</reference>
<comment type="subcellular location">
    <subcellularLocation>
        <location evidence="1">Nucleus</location>
    </subcellularLocation>
</comment>
<dbReference type="GO" id="GO:0003682">
    <property type="term" value="F:chromatin binding"/>
    <property type="evidence" value="ECO:0007669"/>
    <property type="project" value="TreeGrafter"/>
</dbReference>
<evidence type="ECO:0000256" key="3">
    <source>
        <dbReference type="ARBA" id="ARBA00022741"/>
    </source>
</evidence>
<dbReference type="InterPro" id="IPR004582">
    <property type="entry name" value="Checkpoint_prot_Rad17_Rad24"/>
</dbReference>
<evidence type="ECO:0000256" key="2">
    <source>
        <dbReference type="ARBA" id="ARBA00006168"/>
    </source>
</evidence>
<dbReference type="PANTHER" id="PTHR12172:SF0">
    <property type="entry name" value="CELL CYCLE CHECKPOINT PROTEIN RAD17"/>
    <property type="match status" value="1"/>
</dbReference>
<feature type="region of interest" description="Disordered" evidence="8">
    <location>
        <begin position="67"/>
        <end position="94"/>
    </location>
</feature>
<evidence type="ECO:0000313" key="11">
    <source>
        <dbReference type="Proteomes" id="UP000248961"/>
    </source>
</evidence>
<dbReference type="Pfam" id="PF03215">
    <property type="entry name" value="Rad17"/>
    <property type="match status" value="1"/>
</dbReference>
<comment type="similarity">
    <text evidence="2">Belongs to the rad17/RAD24 family.</text>
</comment>
<keyword evidence="6" id="KW-0539">Nucleus</keyword>
<evidence type="ECO:0000256" key="6">
    <source>
        <dbReference type="ARBA" id="ARBA00023242"/>
    </source>
</evidence>
<dbReference type="AlphaFoldDB" id="A0A395HGK0"/>
<dbReference type="InterPro" id="IPR027417">
    <property type="entry name" value="P-loop_NTPase"/>
</dbReference>
<organism evidence="10 11">
    <name type="scientific">Aspergillus homomorphus (strain CBS 101889)</name>
    <dbReference type="NCBI Taxonomy" id="1450537"/>
    <lineage>
        <taxon>Eukaryota</taxon>
        <taxon>Fungi</taxon>
        <taxon>Dikarya</taxon>
        <taxon>Ascomycota</taxon>
        <taxon>Pezizomycotina</taxon>
        <taxon>Eurotiomycetes</taxon>
        <taxon>Eurotiomycetidae</taxon>
        <taxon>Eurotiales</taxon>
        <taxon>Aspergillaceae</taxon>
        <taxon>Aspergillus</taxon>
        <taxon>Aspergillus subgen. Circumdati</taxon>
    </lineage>
</organism>
<dbReference type="GeneID" id="37198619"/>
<evidence type="ECO:0000259" key="9">
    <source>
        <dbReference type="Pfam" id="PF25812"/>
    </source>
</evidence>
<feature type="compositionally biased region" description="Polar residues" evidence="8">
    <location>
        <begin position="9"/>
        <end position="28"/>
    </location>
</feature>